<protein>
    <submittedName>
        <fullName evidence="2">Uncharacterized protein</fullName>
    </submittedName>
</protein>
<dbReference type="EMBL" id="LJIG01022797">
    <property type="protein sequence ID" value="KRT78666.1"/>
    <property type="molecule type" value="Genomic_DNA"/>
</dbReference>
<proteinExistence type="predicted"/>
<accession>A0A0T6AUC0</accession>
<keyword evidence="3" id="KW-1185">Reference proteome</keyword>
<name>A0A0T6AUC0_9SCAR</name>
<feature type="compositionally biased region" description="Basic and acidic residues" evidence="1">
    <location>
        <begin position="133"/>
        <end position="147"/>
    </location>
</feature>
<feature type="non-terminal residue" evidence="2">
    <location>
        <position position="1"/>
    </location>
</feature>
<feature type="region of interest" description="Disordered" evidence="1">
    <location>
        <begin position="124"/>
        <end position="147"/>
    </location>
</feature>
<dbReference type="AlphaFoldDB" id="A0A0T6AUC0"/>
<evidence type="ECO:0000256" key="1">
    <source>
        <dbReference type="SAM" id="MobiDB-lite"/>
    </source>
</evidence>
<gene>
    <name evidence="2" type="ORF">AMK59_6494</name>
</gene>
<dbReference type="Proteomes" id="UP000051574">
    <property type="component" value="Unassembled WGS sequence"/>
</dbReference>
<reference evidence="2 3" key="1">
    <citation type="submission" date="2015-09" db="EMBL/GenBank/DDBJ databases">
        <title>Draft genome of the scarab beetle Oryctes borbonicus.</title>
        <authorList>
            <person name="Meyer J.M."/>
            <person name="Markov G.V."/>
            <person name="Baskaran P."/>
            <person name="Herrmann M."/>
            <person name="Sommer R.J."/>
            <person name="Roedelsperger C."/>
        </authorList>
    </citation>
    <scope>NUCLEOTIDE SEQUENCE [LARGE SCALE GENOMIC DNA]</scope>
    <source>
        <strain evidence="2">OB123</strain>
        <tissue evidence="2">Whole animal</tissue>
    </source>
</reference>
<organism evidence="2 3">
    <name type="scientific">Oryctes borbonicus</name>
    <dbReference type="NCBI Taxonomy" id="1629725"/>
    <lineage>
        <taxon>Eukaryota</taxon>
        <taxon>Metazoa</taxon>
        <taxon>Ecdysozoa</taxon>
        <taxon>Arthropoda</taxon>
        <taxon>Hexapoda</taxon>
        <taxon>Insecta</taxon>
        <taxon>Pterygota</taxon>
        <taxon>Neoptera</taxon>
        <taxon>Endopterygota</taxon>
        <taxon>Coleoptera</taxon>
        <taxon>Polyphaga</taxon>
        <taxon>Scarabaeiformia</taxon>
        <taxon>Scarabaeidae</taxon>
        <taxon>Dynastinae</taxon>
        <taxon>Oryctes</taxon>
    </lineage>
</organism>
<evidence type="ECO:0000313" key="2">
    <source>
        <dbReference type="EMBL" id="KRT78666.1"/>
    </source>
</evidence>
<comment type="caution">
    <text evidence="2">The sequence shown here is derived from an EMBL/GenBank/DDBJ whole genome shotgun (WGS) entry which is preliminary data.</text>
</comment>
<sequence>ICCTYELYRNDKQYRRRKELETDANILWSKEHAAKILDKSTDSLAQNGKIPVKNGTLEKSNSTAPNAAVPEVPVAVEKPAQETLAPKRIDRKEKRISFRDSAAELDWDQPNEAAELLIKIHDISEEDEDDDDTTRKNRNKDITDSKEDCRSVAREECIININTPEDFEKAEEIIRRRSLYLKPVFLSENQRKFDNPVSYLGGPRLPARNRSSIESILSID</sequence>
<evidence type="ECO:0000313" key="3">
    <source>
        <dbReference type="Proteomes" id="UP000051574"/>
    </source>
</evidence>
<feature type="region of interest" description="Disordered" evidence="1">
    <location>
        <begin position="46"/>
        <end position="65"/>
    </location>
</feature>
<dbReference type="OrthoDB" id="7695790at2759"/>